<dbReference type="PANTHER" id="PTHR43678:SF1">
    <property type="entry name" value="BETA-N-ACETYLHEXOSAMINIDASE"/>
    <property type="match status" value="1"/>
</dbReference>
<evidence type="ECO:0000256" key="3">
    <source>
        <dbReference type="ARBA" id="ARBA00023295"/>
    </source>
</evidence>
<dbReference type="Gene3D" id="3.30.379.10">
    <property type="entry name" value="Chitobiase/beta-hexosaminidase domain 2-like"/>
    <property type="match status" value="1"/>
</dbReference>
<keyword evidence="9" id="KW-1185">Reference proteome</keyword>
<dbReference type="SUPFAM" id="SSF51445">
    <property type="entry name" value="(Trans)glycosidases"/>
    <property type="match status" value="1"/>
</dbReference>
<dbReference type="CDD" id="cd06564">
    <property type="entry name" value="GH20_DspB_LnbB-like"/>
    <property type="match status" value="1"/>
</dbReference>
<dbReference type="SUPFAM" id="SSF55545">
    <property type="entry name" value="beta-N-acetylhexosaminidase-like domain"/>
    <property type="match status" value="1"/>
</dbReference>
<dbReference type="InterPro" id="IPR015883">
    <property type="entry name" value="Glyco_hydro_20_cat"/>
</dbReference>
<dbReference type="InterPro" id="IPR052764">
    <property type="entry name" value="GH20_Enzymes"/>
</dbReference>
<dbReference type="EMBL" id="SGWQ01000001">
    <property type="protein sequence ID" value="RZS44857.1"/>
    <property type="molecule type" value="Genomic_DNA"/>
</dbReference>
<comment type="caution">
    <text evidence="8">The sequence shown here is derived from an EMBL/GenBank/DDBJ whole genome shotgun (WGS) entry which is preliminary data.</text>
</comment>
<organism evidence="8 9">
    <name type="scientific">Herbihabitans rhizosphaerae</name>
    <dbReference type="NCBI Taxonomy" id="1872711"/>
    <lineage>
        <taxon>Bacteria</taxon>
        <taxon>Bacillati</taxon>
        <taxon>Actinomycetota</taxon>
        <taxon>Actinomycetes</taxon>
        <taxon>Pseudonocardiales</taxon>
        <taxon>Pseudonocardiaceae</taxon>
        <taxon>Herbihabitans</taxon>
    </lineage>
</organism>
<evidence type="ECO:0000256" key="1">
    <source>
        <dbReference type="ARBA" id="ARBA00006285"/>
    </source>
</evidence>
<evidence type="ECO:0000313" key="8">
    <source>
        <dbReference type="EMBL" id="RZS44857.1"/>
    </source>
</evidence>
<sequence>MRKVVTLLVAITVTALSIATGQVAVAQGAAATLGAATPKTIPALRHWTAAGTGYAFGAGARVLAPPELADTARTFAEDLRALTGVPVDTGTGPARPGDIELGTGAVDGGDEGYRLTVAPVISLRANTNRGVLLGTRTVLQLLKQSWVVPGGVAEDWPLYRERAFMVDVGRQYFSLDWLRKHIRDMAYLKMNQLHLHFNDFTGFRLASQIHPEIVAARHYTKQEIRDLIAYAARHGVDVIPELDFPGHLDPVLAAHPELRLVDKNGVPHKSNLDLSNPAAWTLMRDLITEFLPLFPSRFWHIGADEYVTDYAAYPRLEAYARVHFGPNATGKDVYHHYFNWANEIVRAAGKIARAHNDGLHPGGATITVDRNIVIEHWSQSGPPPWFGPAYTGKQLIANGYTIQNAPFTPTHHTVGGWASPFNVPAPLMYDTWDPGITVDGARLTEAESRSNLGSKLKLWCDESNQTEAQLAVAIHDKLRVMAQHTWRSPGPALYLLFAPVINAVGDAPA</sequence>
<reference evidence="8 9" key="1">
    <citation type="submission" date="2019-02" db="EMBL/GenBank/DDBJ databases">
        <title>Genomic Encyclopedia of Type Strains, Phase IV (KMG-IV): sequencing the most valuable type-strain genomes for metagenomic binning, comparative biology and taxonomic classification.</title>
        <authorList>
            <person name="Goeker M."/>
        </authorList>
    </citation>
    <scope>NUCLEOTIDE SEQUENCE [LARGE SCALE GENOMIC DNA]</scope>
    <source>
        <strain evidence="8 9">DSM 101727</strain>
    </source>
</reference>
<dbReference type="GO" id="GO:0004563">
    <property type="term" value="F:beta-N-acetylhexosaminidase activity"/>
    <property type="evidence" value="ECO:0007669"/>
    <property type="project" value="InterPro"/>
</dbReference>
<feature type="domain" description="Beta-hexosaminidase bacterial type N-terminal" evidence="7">
    <location>
        <begin position="38"/>
        <end position="156"/>
    </location>
</feature>
<dbReference type="Gene3D" id="3.20.20.80">
    <property type="entry name" value="Glycosidases"/>
    <property type="match status" value="1"/>
</dbReference>
<dbReference type="InterPro" id="IPR017853">
    <property type="entry name" value="GH"/>
</dbReference>
<dbReference type="InterPro" id="IPR025705">
    <property type="entry name" value="Beta_hexosaminidase_sua/sub"/>
</dbReference>
<feature type="signal peptide" evidence="5">
    <location>
        <begin position="1"/>
        <end position="26"/>
    </location>
</feature>
<dbReference type="Pfam" id="PF02838">
    <property type="entry name" value="Glyco_hydro_20b"/>
    <property type="match status" value="1"/>
</dbReference>
<keyword evidence="5" id="KW-0732">Signal</keyword>
<dbReference type="AlphaFoldDB" id="A0A4Q7L695"/>
<dbReference type="Pfam" id="PF00728">
    <property type="entry name" value="Glyco_hydro_20"/>
    <property type="match status" value="1"/>
</dbReference>
<accession>A0A4Q7L695</accession>
<dbReference type="PANTHER" id="PTHR43678">
    <property type="entry name" value="PUTATIVE (AFU_ORTHOLOGUE AFUA_2G00640)-RELATED"/>
    <property type="match status" value="1"/>
</dbReference>
<feature type="domain" description="Glycoside hydrolase family 20 catalytic" evidence="6">
    <location>
        <begin position="161"/>
        <end position="487"/>
    </location>
</feature>
<dbReference type="RefSeq" id="WP_165401204.1">
    <property type="nucleotide sequence ID" value="NZ_SGWQ01000001.1"/>
</dbReference>
<keyword evidence="3" id="KW-0326">Glycosidase</keyword>
<dbReference type="PRINTS" id="PR00738">
    <property type="entry name" value="GLHYDRLASE20"/>
</dbReference>
<dbReference type="Proteomes" id="UP000294257">
    <property type="component" value="Unassembled WGS sequence"/>
</dbReference>
<feature type="active site" description="Proton donor" evidence="4">
    <location>
        <position position="305"/>
    </location>
</feature>
<protein>
    <submittedName>
        <fullName evidence="8">Hexosaminidase</fullName>
    </submittedName>
</protein>
<evidence type="ECO:0000256" key="5">
    <source>
        <dbReference type="SAM" id="SignalP"/>
    </source>
</evidence>
<dbReference type="GO" id="GO:0005975">
    <property type="term" value="P:carbohydrate metabolic process"/>
    <property type="evidence" value="ECO:0007669"/>
    <property type="project" value="InterPro"/>
</dbReference>
<evidence type="ECO:0000256" key="2">
    <source>
        <dbReference type="ARBA" id="ARBA00022801"/>
    </source>
</evidence>
<comment type="similarity">
    <text evidence="1">Belongs to the glycosyl hydrolase 20 family.</text>
</comment>
<evidence type="ECO:0000256" key="4">
    <source>
        <dbReference type="PIRSR" id="PIRSR625705-1"/>
    </source>
</evidence>
<dbReference type="InterPro" id="IPR029018">
    <property type="entry name" value="Hex-like_dom2"/>
</dbReference>
<feature type="chain" id="PRO_5020726476" evidence="5">
    <location>
        <begin position="27"/>
        <end position="509"/>
    </location>
</feature>
<proteinExistence type="inferred from homology"/>
<evidence type="ECO:0000259" key="6">
    <source>
        <dbReference type="Pfam" id="PF00728"/>
    </source>
</evidence>
<keyword evidence="2" id="KW-0378">Hydrolase</keyword>
<evidence type="ECO:0000313" key="9">
    <source>
        <dbReference type="Proteomes" id="UP000294257"/>
    </source>
</evidence>
<dbReference type="InterPro" id="IPR015882">
    <property type="entry name" value="HEX_bac_N"/>
</dbReference>
<evidence type="ECO:0000259" key="7">
    <source>
        <dbReference type="Pfam" id="PF02838"/>
    </source>
</evidence>
<gene>
    <name evidence="8" type="ORF">EV193_101737</name>
</gene>
<name>A0A4Q7L695_9PSEU</name>